<sequence>MCRGTVDDLRPLGARRRLEGRAFYLRPSSSSTSTSAPPAELTLVYRPAIGGAALELAGRALPPACPAEVTLLRVRGNDDAPAYGSADRVSAAEGASVLVLAEGGVVVRARARASAARRMGCATRLEGIPEEEDAPCECGACGDEWEMVGHVGDEFKEHEEEVEAETMRWALEMGAWAVCVGVGLLATARRFSRRRPALRTVVTVEDEEEAVAMEVEEAVAMDVRAPEPGHRSMPIDLDSGEKRETVVQHKDKKKAKGTRRSNCLQGRRG</sequence>
<evidence type="ECO:0000256" key="1">
    <source>
        <dbReference type="SAM" id="MobiDB-lite"/>
    </source>
</evidence>
<dbReference type="PANTHER" id="PTHR37244">
    <property type="entry name" value="NADP-SPECIFIC GLUTAMATE DEHYDROGENASE"/>
    <property type="match status" value="1"/>
</dbReference>
<reference evidence="2" key="1">
    <citation type="submission" date="2015-06" db="UniProtKB">
        <authorList>
            <consortium name="EnsemblPlants"/>
        </authorList>
    </citation>
    <scope>IDENTIFICATION</scope>
</reference>
<feature type="compositionally biased region" description="Basic residues" evidence="1">
    <location>
        <begin position="250"/>
        <end position="259"/>
    </location>
</feature>
<name>N1QT32_AEGTA</name>
<feature type="region of interest" description="Disordered" evidence="1">
    <location>
        <begin position="223"/>
        <end position="269"/>
    </location>
</feature>
<protein>
    <submittedName>
        <fullName evidence="2">Uncharacterized protein</fullName>
    </submittedName>
</protein>
<organism evidence="2">
    <name type="scientific">Aegilops tauschii</name>
    <name type="common">Tausch's goatgrass</name>
    <name type="synonym">Aegilops squarrosa</name>
    <dbReference type="NCBI Taxonomy" id="37682"/>
    <lineage>
        <taxon>Eukaryota</taxon>
        <taxon>Viridiplantae</taxon>
        <taxon>Streptophyta</taxon>
        <taxon>Embryophyta</taxon>
        <taxon>Tracheophyta</taxon>
        <taxon>Spermatophyta</taxon>
        <taxon>Magnoliopsida</taxon>
        <taxon>Liliopsida</taxon>
        <taxon>Poales</taxon>
        <taxon>Poaceae</taxon>
        <taxon>BOP clade</taxon>
        <taxon>Pooideae</taxon>
        <taxon>Triticodae</taxon>
        <taxon>Triticeae</taxon>
        <taxon>Triticinae</taxon>
        <taxon>Aegilops</taxon>
    </lineage>
</organism>
<feature type="compositionally biased region" description="Basic and acidic residues" evidence="1">
    <location>
        <begin position="239"/>
        <end position="249"/>
    </location>
</feature>
<dbReference type="AlphaFoldDB" id="N1QT32"/>
<feature type="compositionally biased region" description="Polar residues" evidence="1">
    <location>
        <begin position="260"/>
        <end position="269"/>
    </location>
</feature>
<accession>N1QT32</accession>
<proteinExistence type="predicted"/>
<evidence type="ECO:0000313" key="2">
    <source>
        <dbReference type="EnsemblPlants" id="EMT02189"/>
    </source>
</evidence>
<dbReference type="EnsemblPlants" id="EMT02189">
    <property type="protein sequence ID" value="EMT02189"/>
    <property type="gene ID" value="F775_43511"/>
</dbReference>
<dbReference type="PANTHER" id="PTHR37244:SF1">
    <property type="entry name" value="NADP-SPECIFIC GLUTAMATE DEHYDROGENASE"/>
    <property type="match status" value="1"/>
</dbReference>